<reference evidence="5 6" key="1">
    <citation type="submission" date="2020-02" db="EMBL/GenBank/DDBJ databases">
        <title>Out from the shadows clarifying the taxonomy of the family Cryomorphaceae and related taxa by utilizing the GTDB taxonomic framework.</title>
        <authorList>
            <person name="Bowman J.P."/>
        </authorList>
    </citation>
    <scope>NUCLEOTIDE SEQUENCE [LARGE SCALE GENOMIC DNA]</scope>
    <source>
        <strain evidence="5 6">QSSC 1-22</strain>
    </source>
</reference>
<evidence type="ECO:0000256" key="2">
    <source>
        <dbReference type="ARBA" id="ARBA00023125"/>
    </source>
</evidence>
<dbReference type="PANTHER" id="PTHR43280:SF2">
    <property type="entry name" value="HTH-TYPE TRANSCRIPTIONAL REGULATOR EXSA"/>
    <property type="match status" value="1"/>
</dbReference>
<dbReference type="AlphaFoldDB" id="A0A7K3WT98"/>
<evidence type="ECO:0000313" key="6">
    <source>
        <dbReference type="Proteomes" id="UP000486602"/>
    </source>
</evidence>
<feature type="domain" description="HTH araC/xylS-type" evidence="4">
    <location>
        <begin position="89"/>
        <end position="168"/>
    </location>
</feature>
<evidence type="ECO:0000313" key="5">
    <source>
        <dbReference type="EMBL" id="NEN24919.1"/>
    </source>
</evidence>
<comment type="caution">
    <text evidence="5">The sequence shown here is derived from an EMBL/GenBank/DDBJ whole genome shotgun (WGS) entry which is preliminary data.</text>
</comment>
<organism evidence="5 6">
    <name type="scientific">Cryomorpha ignava</name>
    <dbReference type="NCBI Taxonomy" id="101383"/>
    <lineage>
        <taxon>Bacteria</taxon>
        <taxon>Pseudomonadati</taxon>
        <taxon>Bacteroidota</taxon>
        <taxon>Flavobacteriia</taxon>
        <taxon>Flavobacteriales</taxon>
        <taxon>Cryomorphaceae</taxon>
        <taxon>Cryomorpha</taxon>
    </lineage>
</organism>
<keyword evidence="2" id="KW-0238">DNA-binding</keyword>
<dbReference type="SMART" id="SM00342">
    <property type="entry name" value="HTH_ARAC"/>
    <property type="match status" value="1"/>
</dbReference>
<gene>
    <name evidence="5" type="ORF">G3O08_15570</name>
</gene>
<accession>A0A7K3WT98</accession>
<keyword evidence="1" id="KW-0805">Transcription regulation</keyword>
<dbReference type="GO" id="GO:0003700">
    <property type="term" value="F:DNA-binding transcription factor activity"/>
    <property type="evidence" value="ECO:0007669"/>
    <property type="project" value="InterPro"/>
</dbReference>
<dbReference type="InterPro" id="IPR018060">
    <property type="entry name" value="HTH_AraC"/>
</dbReference>
<keyword evidence="3" id="KW-0804">Transcription</keyword>
<dbReference type="SUPFAM" id="SSF46689">
    <property type="entry name" value="Homeodomain-like"/>
    <property type="match status" value="1"/>
</dbReference>
<dbReference type="GO" id="GO:0043565">
    <property type="term" value="F:sequence-specific DNA binding"/>
    <property type="evidence" value="ECO:0007669"/>
    <property type="project" value="InterPro"/>
</dbReference>
<dbReference type="EMBL" id="JAAGVY010000036">
    <property type="protein sequence ID" value="NEN24919.1"/>
    <property type="molecule type" value="Genomic_DNA"/>
</dbReference>
<dbReference type="Gene3D" id="1.10.10.60">
    <property type="entry name" value="Homeodomain-like"/>
    <property type="match status" value="1"/>
</dbReference>
<dbReference type="PROSITE" id="PS01124">
    <property type="entry name" value="HTH_ARAC_FAMILY_2"/>
    <property type="match status" value="1"/>
</dbReference>
<protein>
    <submittedName>
        <fullName evidence="5">Helix-turn-helix transcriptional regulator</fullName>
    </submittedName>
</protein>
<dbReference type="PANTHER" id="PTHR43280">
    <property type="entry name" value="ARAC-FAMILY TRANSCRIPTIONAL REGULATOR"/>
    <property type="match status" value="1"/>
</dbReference>
<dbReference type="Proteomes" id="UP000486602">
    <property type="component" value="Unassembled WGS sequence"/>
</dbReference>
<dbReference type="InterPro" id="IPR009057">
    <property type="entry name" value="Homeodomain-like_sf"/>
</dbReference>
<proteinExistence type="predicted"/>
<evidence type="ECO:0000256" key="1">
    <source>
        <dbReference type="ARBA" id="ARBA00023015"/>
    </source>
</evidence>
<keyword evidence="6" id="KW-1185">Reference proteome</keyword>
<sequence length="180" mass="20595">MVCPRCIAAVESVLQEIDIPYNSIKLGEVELKTDLPDAKRKMLADKLNILGFELLESDRSKTISQIKGLIINQIHHKKEKLKVNLSTFLADNLHQDYSSLSRLFSSVEGITIEKFAMRQKIERVKELLFYDEHNLSEIAYEMEYSSVAHLSTQFKKETGMTPTEFKRNKSAVRSSIDGLD</sequence>
<evidence type="ECO:0000256" key="3">
    <source>
        <dbReference type="ARBA" id="ARBA00023163"/>
    </source>
</evidence>
<name>A0A7K3WT98_9FLAO</name>
<evidence type="ECO:0000259" key="4">
    <source>
        <dbReference type="PROSITE" id="PS01124"/>
    </source>
</evidence>
<dbReference type="Pfam" id="PF12833">
    <property type="entry name" value="HTH_18"/>
    <property type="match status" value="1"/>
</dbReference>